<evidence type="ECO:0000313" key="5">
    <source>
        <dbReference type="EMBL" id="TRX90109.1"/>
    </source>
</evidence>
<feature type="region of interest" description="Disordered" evidence="3">
    <location>
        <begin position="202"/>
        <end position="239"/>
    </location>
</feature>
<dbReference type="PANTHER" id="PTHR48207:SF3">
    <property type="entry name" value="SUCCINATE--HYDROXYMETHYLGLUTARATE COA-TRANSFERASE"/>
    <property type="match status" value="1"/>
</dbReference>
<keyword evidence="6" id="KW-1185">Reference proteome</keyword>
<dbReference type="InterPro" id="IPR029069">
    <property type="entry name" value="HotDog_dom_sf"/>
</dbReference>
<dbReference type="Gene3D" id="3.40.50.10540">
    <property type="entry name" value="Crotonobetainyl-coa:carnitine coa-transferase, domain 1"/>
    <property type="match status" value="1"/>
</dbReference>
<dbReference type="InterPro" id="IPR003673">
    <property type="entry name" value="CoA-Trfase_fam_III"/>
</dbReference>
<dbReference type="STRING" id="2512241.A0A553HQA4"/>
<evidence type="ECO:0000256" key="3">
    <source>
        <dbReference type="SAM" id="MobiDB-lite"/>
    </source>
</evidence>
<dbReference type="Proteomes" id="UP000319160">
    <property type="component" value="Unassembled WGS sequence"/>
</dbReference>
<dbReference type="SUPFAM" id="SSF89796">
    <property type="entry name" value="CoA-transferase family III (CaiB/BaiF)"/>
    <property type="match status" value="1"/>
</dbReference>
<keyword evidence="4" id="KW-0732">Signal</keyword>
<dbReference type="Gene3D" id="3.10.129.10">
    <property type="entry name" value="Hotdog Thioesterase"/>
    <property type="match status" value="2"/>
</dbReference>
<feature type="chain" id="PRO_5021753195" evidence="4">
    <location>
        <begin position="26"/>
        <end position="1046"/>
    </location>
</feature>
<accession>A0A553HQA4</accession>
<dbReference type="SUPFAM" id="SSF54637">
    <property type="entry name" value="Thioesterase/thiol ester dehydrase-isomerase"/>
    <property type="match status" value="1"/>
</dbReference>
<evidence type="ECO:0000313" key="6">
    <source>
        <dbReference type="Proteomes" id="UP000319160"/>
    </source>
</evidence>
<feature type="compositionally biased region" description="Low complexity" evidence="3">
    <location>
        <begin position="208"/>
        <end position="239"/>
    </location>
</feature>
<evidence type="ECO:0000256" key="1">
    <source>
        <dbReference type="ARBA" id="ARBA00008383"/>
    </source>
</evidence>
<dbReference type="OrthoDB" id="5863171at2759"/>
<keyword evidence="2" id="KW-0808">Transferase</keyword>
<reference evidence="6" key="1">
    <citation type="submission" date="2019-06" db="EMBL/GenBank/DDBJ databases">
        <title>Draft genome sequence of the griseofulvin-producing fungus Xylaria cubensis strain G536.</title>
        <authorList>
            <person name="Mead M.E."/>
            <person name="Raja H.A."/>
            <person name="Steenwyk J.L."/>
            <person name="Knowles S.L."/>
            <person name="Oberlies N.H."/>
            <person name="Rokas A."/>
        </authorList>
    </citation>
    <scope>NUCLEOTIDE SEQUENCE [LARGE SCALE GENOMIC DNA]</scope>
    <source>
        <strain evidence="6">G536</strain>
    </source>
</reference>
<evidence type="ECO:0000256" key="2">
    <source>
        <dbReference type="ARBA" id="ARBA00022679"/>
    </source>
</evidence>
<proteinExistence type="inferred from homology"/>
<dbReference type="AlphaFoldDB" id="A0A553HQA4"/>
<dbReference type="InterPro" id="IPR050483">
    <property type="entry name" value="CoA-transferase_III_domain"/>
</dbReference>
<evidence type="ECO:0000256" key="4">
    <source>
        <dbReference type="SAM" id="SignalP"/>
    </source>
</evidence>
<dbReference type="Pfam" id="PF02515">
    <property type="entry name" value="CoA_transf_3"/>
    <property type="match status" value="1"/>
</dbReference>
<organism evidence="5 6">
    <name type="scientific">Xylaria flabelliformis</name>
    <dbReference type="NCBI Taxonomy" id="2512241"/>
    <lineage>
        <taxon>Eukaryota</taxon>
        <taxon>Fungi</taxon>
        <taxon>Dikarya</taxon>
        <taxon>Ascomycota</taxon>
        <taxon>Pezizomycotina</taxon>
        <taxon>Sordariomycetes</taxon>
        <taxon>Xylariomycetidae</taxon>
        <taxon>Xylariales</taxon>
        <taxon>Xylariaceae</taxon>
        <taxon>Xylaria</taxon>
    </lineage>
</organism>
<name>A0A553HQA4_9PEZI</name>
<feature type="signal peptide" evidence="4">
    <location>
        <begin position="1"/>
        <end position="25"/>
    </location>
</feature>
<dbReference type="InterPro" id="IPR023606">
    <property type="entry name" value="CoA-Trfase_III_dom_1_sf"/>
</dbReference>
<comment type="similarity">
    <text evidence="1">Belongs to the CoA-transferase III family.</text>
</comment>
<dbReference type="GO" id="GO:0008410">
    <property type="term" value="F:CoA-transferase activity"/>
    <property type="evidence" value="ECO:0007669"/>
    <property type="project" value="TreeGrafter"/>
</dbReference>
<comment type="caution">
    <text evidence="5">The sequence shown here is derived from an EMBL/GenBank/DDBJ whole genome shotgun (WGS) entry which is preliminary data.</text>
</comment>
<dbReference type="EMBL" id="VFLP01000059">
    <property type="protein sequence ID" value="TRX90109.1"/>
    <property type="molecule type" value="Genomic_DNA"/>
</dbReference>
<dbReference type="Gene3D" id="3.30.1540.10">
    <property type="entry name" value="formyl-coa transferase, domain 3"/>
    <property type="match status" value="1"/>
</dbReference>
<protein>
    <submittedName>
        <fullName evidence="5">Uncharacterized protein</fullName>
    </submittedName>
</protein>
<dbReference type="InterPro" id="IPR044855">
    <property type="entry name" value="CoA-Trfase_III_dom3_sf"/>
</dbReference>
<sequence length="1046" mass="114401">MILKSFALPMTCHWFCLSPWGGAYATSPTVCDDYGNLLNGTYHMVASTCGLLHSSQSALPTFTEPLNGLDENSMISLIWIALTPFVPIVAGQSPGQFFNPPKAVEGTHDYSTNPVYLLGETQTIKFTTGYSNYSINLWQEILGQGAASKGQGIFSTENGAVTQFDWQVQVYQFDLSASSVFFLWLTSSTPNSDGTEPMSVTSHYFNISSNPNPSSSSSSTSSSTRTDLPTQLSTSSLLTTATTTTTPLPIATSSQNPAPSGLNTGAKAGIGVGASLAGVAIITLSWLLFRRSGQKHSYTAPDHPQASENLAPGDVPMIYNVPPQGFKAQTLLQLGSAPRIKEEFGFFGYFKTVITSRQKLVTPKARKQYLRYASTSASAASKLLLANYEGRVITRRQYLDGNQLQKLSLTLNRRDLHPNLDVAHDAPPIGTIIPPGYHLAYFTPNGLESELGADGTDRSFNVSAPFTRRMWAGGRMRWIRNCPLRVGEEAEERTRLISAEPKISRDGNEMVLVRVEKEFWNDEGLAVVDERSWIFRAGRDEPSEDSQDILLPLVKGPSSVEDVKRQASITERHLSWSPVALFRFSALTFNGHKIHYDAPWSKSEEGHAGIVVHGPLNLINMLDYWRDVMKDGNNEVGEVVYRATSPIYAGERSLRLQISDTAFYFITVVSIEQAIAAPFCTRQLADLGARVIKVERPVVGDFARDYDARVDGLASHFVWTNRSKESLALDLKKPEHLAALKKLLGKTDVFVQNLAPGAAARMGLSHDALRDLHPSLIVCNISGYGQDGPYRLKKAYDLLIQSEAGMLSVTGTGSEPAKVGISIADISAGMYAYSNILTALLERQKTGKGRNIDISMLESMVEWMGFPMYYTFKGAPGPKPVGASHASIYPYGLFETGDGQSIMLGIQNEREWSIFCSKVLKNAELATDARFSNNSSRVKNRDELRRIICSTFSKSAAKDVVDELDNAGIANAKVNDMQGVWDHPQLRARGRWTEVGTPIGKVPALIPPGMPSLNDRDGTTVRMDSVPSVGEHNSAIFAELGLDEPA</sequence>
<gene>
    <name evidence="5" type="ORF">FHL15_009028</name>
</gene>
<dbReference type="PANTHER" id="PTHR48207">
    <property type="entry name" value="SUCCINATE--HYDROXYMETHYLGLUTARATE COA-TRANSFERASE"/>
    <property type="match status" value="1"/>
</dbReference>